<evidence type="ECO:0000256" key="3">
    <source>
        <dbReference type="ARBA" id="ARBA00022833"/>
    </source>
</evidence>
<dbReference type="PANTHER" id="PTHR12999:SF17">
    <property type="entry name" value="ZINC FINGER RAN-BINDING DOMAIN-CONTAINING PROTEIN 2"/>
    <property type="match status" value="1"/>
</dbReference>
<protein>
    <recommendedName>
        <fullName evidence="5">RanBP2-type domain-containing protein</fullName>
    </recommendedName>
</protein>
<feature type="compositionally biased region" description="Pro residues" evidence="4">
    <location>
        <begin position="19"/>
        <end position="32"/>
    </location>
</feature>
<keyword evidence="2" id="KW-0863">Zinc-finger</keyword>
<feature type="region of interest" description="Disordered" evidence="4">
    <location>
        <begin position="14"/>
        <end position="49"/>
    </location>
</feature>
<accession>A0A7J6LA45</accession>
<dbReference type="SMART" id="SM00547">
    <property type="entry name" value="ZnF_RBZ"/>
    <property type="match status" value="4"/>
</dbReference>
<evidence type="ECO:0000313" key="6">
    <source>
        <dbReference type="EMBL" id="KAF4655990.1"/>
    </source>
</evidence>
<feature type="domain" description="RanBP2-type" evidence="5">
    <location>
        <begin position="145"/>
        <end position="171"/>
    </location>
</feature>
<feature type="domain" description="RanBP2-type" evidence="5">
    <location>
        <begin position="51"/>
        <end position="77"/>
    </location>
</feature>
<gene>
    <name evidence="6" type="ORF">FOL47_009206</name>
</gene>
<evidence type="ECO:0000256" key="1">
    <source>
        <dbReference type="ARBA" id="ARBA00022723"/>
    </source>
</evidence>
<keyword evidence="1" id="KW-0479">Metal-binding</keyword>
<dbReference type="EMBL" id="JAAPAO010000625">
    <property type="protein sequence ID" value="KAF4655990.1"/>
    <property type="molecule type" value="Genomic_DNA"/>
</dbReference>
<feature type="region of interest" description="Disordered" evidence="4">
    <location>
        <begin position="213"/>
        <end position="245"/>
    </location>
</feature>
<keyword evidence="3" id="KW-0862">Zinc</keyword>
<dbReference type="AlphaFoldDB" id="A0A7J6LA45"/>
<dbReference type="OrthoDB" id="1878647at2759"/>
<evidence type="ECO:0000259" key="5">
    <source>
        <dbReference type="SMART" id="SM00547"/>
    </source>
</evidence>
<comment type="caution">
    <text evidence="6">The sequence shown here is derived from an EMBL/GenBank/DDBJ whole genome shotgun (WGS) entry which is preliminary data.</text>
</comment>
<evidence type="ECO:0000256" key="4">
    <source>
        <dbReference type="SAM" id="MobiDB-lite"/>
    </source>
</evidence>
<feature type="domain" description="RanBP2-type" evidence="5">
    <location>
        <begin position="81"/>
        <end position="106"/>
    </location>
</feature>
<dbReference type="InterPro" id="IPR036443">
    <property type="entry name" value="Znf_RanBP2_sf"/>
</dbReference>
<reference evidence="6 7" key="1">
    <citation type="submission" date="2020-04" db="EMBL/GenBank/DDBJ databases">
        <title>Perkinsus chesapeaki whole genome sequence.</title>
        <authorList>
            <person name="Bogema D.R."/>
        </authorList>
    </citation>
    <scope>NUCLEOTIDE SEQUENCE [LARGE SCALE GENOMIC DNA]</scope>
    <source>
        <strain evidence="6">ATCC PRA-425</strain>
    </source>
</reference>
<organism evidence="6 7">
    <name type="scientific">Perkinsus chesapeaki</name>
    <name type="common">Clam parasite</name>
    <name type="synonym">Perkinsus andrewsi</name>
    <dbReference type="NCBI Taxonomy" id="330153"/>
    <lineage>
        <taxon>Eukaryota</taxon>
        <taxon>Sar</taxon>
        <taxon>Alveolata</taxon>
        <taxon>Perkinsozoa</taxon>
        <taxon>Perkinsea</taxon>
        <taxon>Perkinsida</taxon>
        <taxon>Perkinsidae</taxon>
        <taxon>Perkinsus</taxon>
    </lineage>
</organism>
<feature type="compositionally biased region" description="Polar residues" evidence="4">
    <location>
        <begin position="215"/>
        <end position="225"/>
    </location>
</feature>
<name>A0A7J6LA45_PERCH</name>
<keyword evidence="7" id="KW-1185">Reference proteome</keyword>
<dbReference type="GO" id="GO:0008270">
    <property type="term" value="F:zinc ion binding"/>
    <property type="evidence" value="ECO:0007669"/>
    <property type="project" value="UniProtKB-KW"/>
</dbReference>
<proteinExistence type="predicted"/>
<feature type="domain" description="RanBP2-type" evidence="5">
    <location>
        <begin position="280"/>
        <end position="306"/>
    </location>
</feature>
<dbReference type="PANTHER" id="PTHR12999">
    <property type="entry name" value="ZINC FINGER RAN-BINDING DOMAIN-CONTAINING PROTEIN 2 ZRANB2-RELATED"/>
    <property type="match status" value="1"/>
</dbReference>
<evidence type="ECO:0000313" key="7">
    <source>
        <dbReference type="Proteomes" id="UP000591131"/>
    </source>
</evidence>
<evidence type="ECO:0000256" key="2">
    <source>
        <dbReference type="ARBA" id="ARBA00022771"/>
    </source>
</evidence>
<dbReference type="Pfam" id="PF00641">
    <property type="entry name" value="Zn_ribbon_RanBP"/>
    <property type="match status" value="1"/>
</dbReference>
<sequence>MTLSHSAILSYAMDNNQMLPPPPPPPPGPPPDVAAAPVTSLTRPLPSVESGGWKCGRCGNVNYSHKLFCNMRKCNAPKPLGSWTCHSCGSGSEKPLARDCSKCLTTRNTTKEEDILIEAHRTGALPSYATRKNSFPQEFLAAPFGSWICVKCNNVNWPARTTCNGRHCQKSRDVADIEYTRNFRLDLEKRGFAVDLINTTTTATVPSCSPLPGSTVASGSATPTGVSRGVLRDAPQMPAPRLESGREGYQVEVVDMVNAILTGEPPRSSAGHALRTDPPGSWICPTCGNVNWPKRTHCNKHGCGVEKPAQAVVRS</sequence>
<dbReference type="InterPro" id="IPR001876">
    <property type="entry name" value="Znf_RanBP2"/>
</dbReference>
<dbReference type="SUPFAM" id="SSF90209">
    <property type="entry name" value="Ran binding protein zinc finger-like"/>
    <property type="match status" value="3"/>
</dbReference>
<dbReference type="Gene3D" id="4.10.1060.10">
    <property type="entry name" value="Zinc finger, RanBP2-type"/>
    <property type="match status" value="3"/>
</dbReference>
<dbReference type="Proteomes" id="UP000591131">
    <property type="component" value="Unassembled WGS sequence"/>
</dbReference>